<proteinExistence type="predicted"/>
<organism evidence="2 3">
    <name type="scientific">Glaciecola punicea ACAM 611</name>
    <dbReference type="NCBI Taxonomy" id="1121923"/>
    <lineage>
        <taxon>Bacteria</taxon>
        <taxon>Pseudomonadati</taxon>
        <taxon>Pseudomonadota</taxon>
        <taxon>Gammaproteobacteria</taxon>
        <taxon>Alteromonadales</taxon>
        <taxon>Alteromonadaceae</taxon>
        <taxon>Glaciecola</taxon>
    </lineage>
</organism>
<reference evidence="2 3" key="1">
    <citation type="journal article" date="2012" name="J. Bacteriol.">
        <title>Genome sequence of proteorhodopsin-containing sea ice bacterium Glaciecola punicea ACAM 611T.</title>
        <authorList>
            <person name="Qin Q.-L."/>
            <person name="Xie B.-B."/>
            <person name="Shu Y.-L."/>
            <person name="Rong J.-C."/>
            <person name="Zhao D.-L."/>
            <person name="Zhang X.-Y."/>
            <person name="Chen X.-L."/>
            <person name="Zhou B.-C."/>
            <person name="Zhanga Y.-Z."/>
        </authorList>
    </citation>
    <scope>NUCLEOTIDE SEQUENCE [LARGE SCALE GENOMIC DNA]</scope>
    <source>
        <strain evidence="2 3">ACAM 611</strain>
    </source>
</reference>
<evidence type="ECO:0000313" key="2">
    <source>
        <dbReference type="EMBL" id="GAB54893.1"/>
    </source>
</evidence>
<comment type="caution">
    <text evidence="2">The sequence shown here is derived from an EMBL/GenBank/DDBJ whole genome shotgun (WGS) entry which is preliminary data.</text>
</comment>
<evidence type="ECO:0000313" key="3">
    <source>
        <dbReference type="Proteomes" id="UP000053586"/>
    </source>
</evidence>
<name>H5T9B6_9ALTE</name>
<gene>
    <name evidence="2" type="ORF">GPUN_0755</name>
</gene>
<keyword evidence="3" id="KW-1185">Reference proteome</keyword>
<protein>
    <submittedName>
        <fullName evidence="2">Uncharacterized protein</fullName>
    </submittedName>
</protein>
<evidence type="ECO:0000256" key="1">
    <source>
        <dbReference type="SAM" id="SignalP"/>
    </source>
</evidence>
<dbReference type="Pfam" id="PF10972">
    <property type="entry name" value="CsiV"/>
    <property type="match status" value="1"/>
</dbReference>
<dbReference type="InterPro" id="IPR021241">
    <property type="entry name" value="CsiV"/>
</dbReference>
<dbReference type="EMBL" id="BAET01000007">
    <property type="protein sequence ID" value="GAB54893.1"/>
    <property type="molecule type" value="Genomic_DNA"/>
</dbReference>
<dbReference type="Proteomes" id="UP000053586">
    <property type="component" value="Unassembled WGS sequence"/>
</dbReference>
<dbReference type="RefSeq" id="WP_006003441.1">
    <property type="nucleotide sequence ID" value="NZ_BAET01000007.1"/>
</dbReference>
<sequence>MTKRLIICATISLTLMLGSVVVLAQNNNETQWWFNVELIVFKRDLLPNNNENFGPALAIDTHNSNGTQKTAYSSNFLYLKALQKAFSEDKYRTALPLCDVNPQQTSDIVILDESLLASLLTPFDLSSSADASKRDLGNDQPVGQHQKERLSALTNDILFINNQLDNIANSSFSMSCVSSFLQAPLSYFILPQIGPRLFSTDSYFWGSKQLLAQTDLVLEDFAKNIFRQRDITPLLHTAWRQEIEFGIENAEFIRVRAGKLLAAKNTQSFKQWQQAYEEANLALAQNDDARFFKNLKDDLQNLKSIEWLEEEPALDDEKEIPFSLAQQYEIEGKIKVYLDYVSQVPYLHIDSEFNHFSLAIDENGNSELTAFPSKQRRRIISRQIHYFDHPAFGVIVHLERFTPPISDTRTLDNVDN</sequence>
<dbReference type="STRING" id="56804.BAE46_00150"/>
<feature type="chain" id="PRO_5003598158" evidence="1">
    <location>
        <begin position="25"/>
        <end position="416"/>
    </location>
</feature>
<feature type="signal peptide" evidence="1">
    <location>
        <begin position="1"/>
        <end position="24"/>
    </location>
</feature>
<keyword evidence="1" id="KW-0732">Signal</keyword>
<dbReference type="AlphaFoldDB" id="H5T9B6"/>
<reference evidence="2 3" key="2">
    <citation type="journal article" date="2017" name="Antonie Van Leeuwenhoek">
        <title>Rhizobium rhizosphaerae sp. nov., a novel species isolated from rice rhizosphere.</title>
        <authorList>
            <person name="Zhao J.J."/>
            <person name="Zhang J."/>
            <person name="Zhang R.J."/>
            <person name="Zhang C.W."/>
            <person name="Yin H.Q."/>
            <person name="Zhang X.X."/>
        </authorList>
    </citation>
    <scope>NUCLEOTIDE SEQUENCE [LARGE SCALE GENOMIC DNA]</scope>
    <source>
        <strain evidence="2 3">ACAM 611</strain>
    </source>
</reference>
<accession>H5T9B6</accession>
<dbReference type="OrthoDB" id="5566524at2"/>